<comment type="caution">
    <text evidence="7">Lacks conserved residue(s) required for the propagation of feature annotation.</text>
</comment>
<keyword evidence="7" id="KW-0406">Ion transport</keyword>
<evidence type="ECO:0000256" key="2">
    <source>
        <dbReference type="ARBA" id="ARBA00006279"/>
    </source>
</evidence>
<keyword evidence="5 7" id="KW-1133">Transmembrane helix</keyword>
<dbReference type="InterPro" id="IPR036259">
    <property type="entry name" value="MFS_trans_sf"/>
</dbReference>
<evidence type="ECO:0000313" key="9">
    <source>
        <dbReference type="EMBL" id="KAK0309086.1"/>
    </source>
</evidence>
<dbReference type="GO" id="GO:0005381">
    <property type="term" value="F:iron ion transmembrane transporter activity"/>
    <property type="evidence" value="ECO:0007669"/>
    <property type="project" value="UniProtKB-UniRule"/>
</dbReference>
<accession>A0AAN6FAQ9</accession>
<keyword evidence="6 7" id="KW-0472">Membrane</keyword>
<protein>
    <recommendedName>
        <fullName evidence="7">Solute carrier family 40 member</fullName>
    </recommendedName>
</protein>
<keyword evidence="4 7" id="KW-0812">Transmembrane</keyword>
<reference evidence="9" key="1">
    <citation type="submission" date="2021-12" db="EMBL/GenBank/DDBJ databases">
        <title>Black yeast isolated from Biological Soil Crust.</title>
        <authorList>
            <person name="Kurbessoian T."/>
        </authorList>
    </citation>
    <scope>NUCLEOTIDE SEQUENCE</scope>
    <source>
        <strain evidence="9">CCFEE 5208</strain>
    </source>
</reference>
<comment type="caution">
    <text evidence="9">The sequence shown here is derived from an EMBL/GenBank/DDBJ whole genome shotgun (WGS) entry which is preliminary data.</text>
</comment>
<name>A0AAN6FAQ9_9PEZI</name>
<dbReference type="PANTHER" id="PTHR11660:SF57">
    <property type="entry name" value="SOLUTE CARRIER FAMILY 40 MEMBER"/>
    <property type="match status" value="1"/>
</dbReference>
<feature type="transmembrane region" description="Helical" evidence="7">
    <location>
        <begin position="424"/>
        <end position="443"/>
    </location>
</feature>
<dbReference type="EMBL" id="JASUXU010000084">
    <property type="protein sequence ID" value="KAK0309086.1"/>
    <property type="molecule type" value="Genomic_DNA"/>
</dbReference>
<comment type="similarity">
    <text evidence="2 7">Belongs to the ferroportin (FP) (TC 2.A.100) family. SLC40A subfamily.</text>
</comment>
<gene>
    <name evidence="9" type="ORF">LTR82_015372</name>
</gene>
<feature type="transmembrane region" description="Helical" evidence="7">
    <location>
        <begin position="75"/>
        <end position="93"/>
    </location>
</feature>
<dbReference type="AlphaFoldDB" id="A0AAN6FAQ9"/>
<evidence type="ECO:0000256" key="1">
    <source>
        <dbReference type="ARBA" id="ARBA00004141"/>
    </source>
</evidence>
<evidence type="ECO:0000256" key="3">
    <source>
        <dbReference type="ARBA" id="ARBA00022448"/>
    </source>
</evidence>
<evidence type="ECO:0000256" key="6">
    <source>
        <dbReference type="ARBA" id="ARBA00023136"/>
    </source>
</evidence>
<organism evidence="9 10">
    <name type="scientific">Friedmanniomyces endolithicus</name>
    <dbReference type="NCBI Taxonomy" id="329885"/>
    <lineage>
        <taxon>Eukaryota</taxon>
        <taxon>Fungi</taxon>
        <taxon>Dikarya</taxon>
        <taxon>Ascomycota</taxon>
        <taxon>Pezizomycotina</taxon>
        <taxon>Dothideomycetes</taxon>
        <taxon>Dothideomycetidae</taxon>
        <taxon>Mycosphaerellales</taxon>
        <taxon>Teratosphaeriaceae</taxon>
        <taxon>Friedmanniomyces</taxon>
    </lineage>
</organism>
<dbReference type="SUPFAM" id="SSF103473">
    <property type="entry name" value="MFS general substrate transporter"/>
    <property type="match status" value="1"/>
</dbReference>
<feature type="transmembrane region" description="Helical" evidence="7">
    <location>
        <begin position="307"/>
        <end position="328"/>
    </location>
</feature>
<dbReference type="GO" id="GO:0016020">
    <property type="term" value="C:membrane"/>
    <property type="evidence" value="ECO:0007669"/>
    <property type="project" value="UniProtKB-SubCell"/>
</dbReference>
<feature type="region of interest" description="Disordered" evidence="8">
    <location>
        <begin position="1"/>
        <end position="35"/>
    </location>
</feature>
<evidence type="ECO:0000256" key="4">
    <source>
        <dbReference type="ARBA" id="ARBA00022692"/>
    </source>
</evidence>
<feature type="transmembrane region" description="Helical" evidence="7">
    <location>
        <begin position="242"/>
        <end position="260"/>
    </location>
</feature>
<dbReference type="InterPro" id="IPR009716">
    <property type="entry name" value="Ferroportin-1"/>
</dbReference>
<feature type="transmembrane region" description="Helical" evidence="7">
    <location>
        <begin position="267"/>
        <end position="287"/>
    </location>
</feature>
<comment type="subcellular location">
    <subcellularLocation>
        <location evidence="1 7">Membrane</location>
        <topology evidence="1 7">Multi-pass membrane protein</topology>
    </subcellularLocation>
</comment>
<evidence type="ECO:0000313" key="10">
    <source>
        <dbReference type="Proteomes" id="UP001168146"/>
    </source>
</evidence>
<proteinExistence type="inferred from homology"/>
<sequence>MATDQLLPGGVADSYDPGQDIEESAQRGPHTSDLELVPEDLVPEDNRQTHRLLYTSHFLSTWNSRLFEFGVGQRVAVTLSSALLLAMTYFVTLRESERYSYSLLAFLCLLAAVEKLSAVINTIAIERDWVVVIAGDDESHLRQLNSQMRRIDLFCKLAAPLVIALVDAASTSIAIMVAGLLTIVSVPVEYFAIARVHRAIPALSEPKPARALPTDQATPYRSILRSCKDALGSTALYVHHPAFLPSLALALLYLTVLSFAGQMITYLLSIGVGSGIIALLRGVAAIFEMSATWLGPSLMQRIGTIRAGIWFINWQIFCVAGACLCLWINTSSTVAAAGTVAAVIASRVGLWGFDLCVQIIVQEEVPEPSIPNYLPCINHADLTRQVEPAHRGTFSSQEFALQNTFELLSFASTIVFSRPAQFKYPATISAVAVGLAGILYATFVRQRRGHLLHLSSCLDRSQAGGKKGWSRVAQEVDVEDDRRREEAFEL</sequence>
<evidence type="ECO:0000256" key="7">
    <source>
        <dbReference type="RuleBase" id="RU365065"/>
    </source>
</evidence>
<comment type="function">
    <text evidence="7">May be involved in iron transport and iron homeostasis.</text>
</comment>
<evidence type="ECO:0000256" key="8">
    <source>
        <dbReference type="SAM" id="MobiDB-lite"/>
    </source>
</evidence>
<keyword evidence="3 7" id="KW-0813">Transport</keyword>
<dbReference type="Proteomes" id="UP001168146">
    <property type="component" value="Unassembled WGS sequence"/>
</dbReference>
<dbReference type="PANTHER" id="PTHR11660">
    <property type="entry name" value="SOLUTE CARRIER FAMILY 40 MEMBER"/>
    <property type="match status" value="1"/>
</dbReference>
<feature type="transmembrane region" description="Helical" evidence="7">
    <location>
        <begin position="157"/>
        <end position="181"/>
    </location>
</feature>
<evidence type="ECO:0000256" key="5">
    <source>
        <dbReference type="ARBA" id="ARBA00022989"/>
    </source>
</evidence>
<dbReference type="Pfam" id="PF06963">
    <property type="entry name" value="FPN1"/>
    <property type="match status" value="1"/>
</dbReference>